<sequence length="326" mass="36341">MKYCLFKLGFTSPVHFGSGAMAHSLDTGEMTCHADTLFSALCHTASVLGGNSKVEWLVRLVQQDALRFSDCMPYQDETLYLPRPCWQPMKQLDCDRKILKKAEWISVDEMESCLSALRGEGTYNWANAGNKSKFGTTVEMTKAAVPDREDAVPYTVGLFQFFENCGLYFILQYEQEDDAAQIEQLVQALGYSGIGGKISAGYGKFEVADTAYFSCAEDTYDEATAWLYQHFNCANSKHWMLLSASLPADAELESVIPSACFQVVRRGGFTHPRGKNAELLKKQTQYFLSSGSIITQPFSGDLFDVGFSPDHPIYRYSKPILLGVNL</sequence>
<evidence type="ECO:0000259" key="6">
    <source>
        <dbReference type="Pfam" id="PF17953"/>
    </source>
</evidence>
<dbReference type="NCBIfam" id="TIGR01903">
    <property type="entry name" value="cas5_csm4"/>
    <property type="match status" value="1"/>
</dbReference>
<dbReference type="InterPro" id="IPR040932">
    <property type="entry name" value="Csm4_C"/>
</dbReference>
<evidence type="ECO:0000256" key="2">
    <source>
        <dbReference type="ARBA" id="ARBA00016109"/>
    </source>
</evidence>
<evidence type="ECO:0000256" key="4">
    <source>
        <dbReference type="ARBA" id="ARBA00023118"/>
    </source>
</evidence>
<evidence type="ECO:0000313" key="8">
    <source>
        <dbReference type="Proteomes" id="UP000783588"/>
    </source>
</evidence>
<name>A0ABS6ENY2_9FIRM</name>
<comment type="caution">
    <text evidence="7">The sequence shown here is derived from an EMBL/GenBank/DDBJ whole genome shotgun (WGS) entry which is preliminary data.</text>
</comment>
<dbReference type="InterPro" id="IPR005510">
    <property type="entry name" value="Csm4"/>
</dbReference>
<organism evidence="7 8">
    <name type="scientific">Butyricicoccus intestinisimiae</name>
    <dbReference type="NCBI Taxonomy" id="2841509"/>
    <lineage>
        <taxon>Bacteria</taxon>
        <taxon>Bacillati</taxon>
        <taxon>Bacillota</taxon>
        <taxon>Clostridia</taxon>
        <taxon>Eubacteriales</taxon>
        <taxon>Butyricicoccaceae</taxon>
        <taxon>Butyricicoccus</taxon>
    </lineage>
</organism>
<protein>
    <recommendedName>
        <fullName evidence="2">CRISPR system Cms protein Csm4</fullName>
    </recommendedName>
</protein>
<dbReference type="Proteomes" id="UP000783588">
    <property type="component" value="Unassembled WGS sequence"/>
</dbReference>
<feature type="domain" description="CRISPR type III-associated protein" evidence="5">
    <location>
        <begin position="10"/>
        <end position="206"/>
    </location>
</feature>
<reference evidence="7 8" key="1">
    <citation type="submission" date="2021-06" db="EMBL/GenBank/DDBJ databases">
        <authorList>
            <person name="Sun Q."/>
            <person name="Li D."/>
        </authorList>
    </citation>
    <scope>NUCLEOTIDE SEQUENCE [LARGE SCALE GENOMIC DNA]</scope>
    <source>
        <strain evidence="7 8">MSJd-7</strain>
    </source>
</reference>
<keyword evidence="4" id="KW-0051">Antiviral defense</keyword>
<evidence type="ECO:0000313" key="7">
    <source>
        <dbReference type="EMBL" id="MBU5489200.1"/>
    </source>
</evidence>
<dbReference type="InterPro" id="IPR005537">
    <property type="entry name" value="RAMP_III_fam"/>
</dbReference>
<feature type="domain" description="Csm4 C-terminal" evidence="6">
    <location>
        <begin position="235"/>
        <end position="324"/>
    </location>
</feature>
<dbReference type="Pfam" id="PF17953">
    <property type="entry name" value="Csm4_C"/>
    <property type="match status" value="1"/>
</dbReference>
<evidence type="ECO:0000259" key="5">
    <source>
        <dbReference type="Pfam" id="PF03787"/>
    </source>
</evidence>
<proteinExistence type="inferred from homology"/>
<evidence type="ECO:0000256" key="1">
    <source>
        <dbReference type="ARBA" id="ARBA00005772"/>
    </source>
</evidence>
<evidence type="ECO:0000256" key="3">
    <source>
        <dbReference type="ARBA" id="ARBA00022884"/>
    </source>
</evidence>
<accession>A0ABS6ENY2</accession>
<comment type="similarity">
    <text evidence="1">Belongs to the CRISPR-associated Csm4 family.</text>
</comment>
<dbReference type="Pfam" id="PF03787">
    <property type="entry name" value="RAMPs"/>
    <property type="match status" value="1"/>
</dbReference>
<dbReference type="EMBL" id="JAHLQI010000001">
    <property type="protein sequence ID" value="MBU5489200.1"/>
    <property type="molecule type" value="Genomic_DNA"/>
</dbReference>
<keyword evidence="8" id="KW-1185">Reference proteome</keyword>
<gene>
    <name evidence="7" type="primary">csm4</name>
    <name evidence="7" type="ORF">KQI75_00925</name>
</gene>
<keyword evidence="3" id="KW-0694">RNA-binding</keyword>